<evidence type="ECO:0000313" key="1">
    <source>
        <dbReference type="EMBL" id="VEU73236.1"/>
    </source>
</evidence>
<dbReference type="InterPro" id="IPR021222">
    <property type="entry name" value="DUF2714"/>
</dbReference>
<dbReference type="Proteomes" id="UP000289862">
    <property type="component" value="Plasmid 2"/>
</dbReference>
<dbReference type="AlphaFoldDB" id="A0A449B0H0"/>
<geneLocation type="plasmid" evidence="1 2">
    <name>2</name>
</geneLocation>
<proteinExistence type="predicted"/>
<dbReference type="EMBL" id="LR215032">
    <property type="protein sequence ID" value="VEU73236.1"/>
    <property type="molecule type" value="Genomic_DNA"/>
</dbReference>
<keyword evidence="2" id="KW-1185">Reference proteome</keyword>
<sequence length="168" mass="19828">MFFFKSKPKNALTDAQQKYQNTIYRNFNEYKNSPELISYESFINQWLLESNYTKNDPIVVELLEQIKDYLASKNELRFQSFVISFDRNLSFSLENLVPCIKAEVNSNLKTLNLSLSDNPNKNYLLKNLNHLLNSLLLKKLAVEIYPNLIVTYNQEINKYSLFFGKEFN</sequence>
<organism evidence="1 2">
    <name type="scientific">Mycoplasmopsis gallopavonis</name>
    <dbReference type="NCBI Taxonomy" id="76629"/>
    <lineage>
        <taxon>Bacteria</taxon>
        <taxon>Bacillati</taxon>
        <taxon>Mycoplasmatota</taxon>
        <taxon>Mycoplasmoidales</taxon>
        <taxon>Metamycoplasmataceae</taxon>
        <taxon>Mycoplasmopsis</taxon>
    </lineage>
</organism>
<keyword evidence="1" id="KW-0614">Plasmid</keyword>
<accession>A0A449B0H0</accession>
<dbReference type="Pfam" id="PF10896">
    <property type="entry name" value="DUF2714"/>
    <property type="match status" value="1"/>
</dbReference>
<gene>
    <name evidence="1" type="ORF">NCTC10186_00730</name>
</gene>
<evidence type="ECO:0000313" key="2">
    <source>
        <dbReference type="Proteomes" id="UP000289862"/>
    </source>
</evidence>
<dbReference type="KEGG" id="mgal:NCTC10186_00730"/>
<dbReference type="RefSeq" id="WP_119572285.1">
    <property type="nucleotide sequence ID" value="NZ_LR215032.1"/>
</dbReference>
<name>A0A449B0H0_9BACT</name>
<reference evidence="1 2" key="1">
    <citation type="submission" date="2019-01" db="EMBL/GenBank/DDBJ databases">
        <authorList>
            <consortium name="Pathogen Informatics"/>
        </authorList>
    </citation>
    <scope>NUCLEOTIDE SEQUENCE [LARGE SCALE GENOMIC DNA]</scope>
    <source>
        <strain evidence="1 2">NCTC10186</strain>
        <plasmid evidence="2">2</plasmid>
    </source>
</reference>
<protein>
    <submittedName>
        <fullName evidence="1">Protein of uncharacterized function (DUF2714)</fullName>
    </submittedName>
</protein>